<dbReference type="InterPro" id="IPR036865">
    <property type="entry name" value="CRAL-TRIO_dom_sf"/>
</dbReference>
<dbReference type="SMART" id="SM00516">
    <property type="entry name" value="SEC14"/>
    <property type="match status" value="1"/>
</dbReference>
<dbReference type="Gene3D" id="2.60.120.680">
    <property type="entry name" value="GOLD domain"/>
    <property type="match status" value="1"/>
</dbReference>
<dbReference type="PANTHER" id="PTHR23324:SF83">
    <property type="entry name" value="SEC14-LIKE PROTEIN 2"/>
    <property type="match status" value="1"/>
</dbReference>
<dbReference type="Proteomes" id="UP000886998">
    <property type="component" value="Unassembled WGS sequence"/>
</dbReference>
<evidence type="ECO:0000313" key="3">
    <source>
        <dbReference type="EMBL" id="GFS49435.1"/>
    </source>
</evidence>
<dbReference type="InterPro" id="IPR036598">
    <property type="entry name" value="GOLD_dom_sf"/>
</dbReference>
<dbReference type="SUPFAM" id="SSF101576">
    <property type="entry name" value="Supernatant protein factor (SPF), C-terminal domain"/>
    <property type="match status" value="1"/>
</dbReference>
<dbReference type="InterPro" id="IPR051064">
    <property type="entry name" value="SEC14/CRAL-TRIO_domain"/>
</dbReference>
<gene>
    <name evidence="3" type="primary">SEC14L3</name>
    <name evidence="3" type="ORF">TNIN_158141</name>
</gene>
<dbReference type="OrthoDB" id="6434247at2759"/>
<comment type="caution">
    <text evidence="3">The sequence shown here is derived from an EMBL/GenBank/DDBJ whole genome shotgun (WGS) entry which is preliminary data.</text>
</comment>
<dbReference type="CDD" id="cd00170">
    <property type="entry name" value="SEC14"/>
    <property type="match status" value="1"/>
</dbReference>
<dbReference type="GO" id="GO:0005737">
    <property type="term" value="C:cytoplasm"/>
    <property type="evidence" value="ECO:0007669"/>
    <property type="project" value="TreeGrafter"/>
</dbReference>
<dbReference type="AlphaFoldDB" id="A0A8X6IKD7"/>
<keyword evidence="4" id="KW-1185">Reference proteome</keyword>
<name>A0A8X6IKD7_9ARAC</name>
<evidence type="ECO:0000259" key="1">
    <source>
        <dbReference type="PROSITE" id="PS50191"/>
    </source>
</evidence>
<dbReference type="PROSITE" id="PS50866">
    <property type="entry name" value="GOLD"/>
    <property type="match status" value="1"/>
</dbReference>
<dbReference type="InterPro" id="IPR001251">
    <property type="entry name" value="CRAL-TRIO_dom"/>
</dbReference>
<feature type="domain" description="CRAL-TRIO" evidence="1">
    <location>
        <begin position="146"/>
        <end position="321"/>
    </location>
</feature>
<dbReference type="Pfam" id="PF00650">
    <property type="entry name" value="CRAL_TRIO"/>
    <property type="match status" value="1"/>
</dbReference>
<protein>
    <submittedName>
        <fullName evidence="3">SEC14-like protein 3</fullName>
    </submittedName>
</protein>
<organism evidence="3 4">
    <name type="scientific">Trichonephila inaurata madagascariensis</name>
    <dbReference type="NCBI Taxonomy" id="2747483"/>
    <lineage>
        <taxon>Eukaryota</taxon>
        <taxon>Metazoa</taxon>
        <taxon>Ecdysozoa</taxon>
        <taxon>Arthropoda</taxon>
        <taxon>Chelicerata</taxon>
        <taxon>Arachnida</taxon>
        <taxon>Araneae</taxon>
        <taxon>Araneomorphae</taxon>
        <taxon>Entelegynae</taxon>
        <taxon>Araneoidea</taxon>
        <taxon>Nephilidae</taxon>
        <taxon>Trichonephila</taxon>
        <taxon>Trichonephila inaurata</taxon>
    </lineage>
</organism>
<evidence type="ECO:0000259" key="2">
    <source>
        <dbReference type="PROSITE" id="PS50866"/>
    </source>
</evidence>
<sequence>MCASKYLLFLYVTTEQLLAFEQLEEIFQKIFACNRNRLLDFQKYFQDSSYSCRKMSSFLKVTIEEQAVIDELKKRTINYVTPKTLEDETLFYRFAKDGKIFLSSISNQYLSQYNPHLVRGVSTPYSKHLAWRKEMRMDTFLTDYKPPEVLQKYFPTCILGYDKEGCVVRYQDFGRYEVKYLWSSVKKIDAYKFGIQVLEHDFELSKQRSKKTGKLSTKVVYFYNLEGLTFTNASDKKVIETLLLFCRTYLDNYPERLKRVIVFNAPIYFNVVYSVLKPVLPPIVIEKIRCYGHTGWKEALLELMDADELPAFLGGKKTDPDGDPSCKTFIRYAQRIPDCYFLCNIKKTLDNDPNAEKLNIARSSKEELYFDVEKGGSSIEWEFETKTRDIGFAIYFKENALQDPVEIVPYGRTETCYGPEKGYIKCKKVGIYTILFDNSYSWMYPKEERRIHVEYFQVH</sequence>
<reference evidence="3" key="1">
    <citation type="submission" date="2020-08" db="EMBL/GenBank/DDBJ databases">
        <title>Multicomponent nature underlies the extraordinary mechanical properties of spider dragline silk.</title>
        <authorList>
            <person name="Kono N."/>
            <person name="Nakamura H."/>
            <person name="Mori M."/>
            <person name="Yoshida Y."/>
            <person name="Ohtoshi R."/>
            <person name="Malay A.D."/>
            <person name="Moran D.A.P."/>
            <person name="Tomita M."/>
            <person name="Numata K."/>
            <person name="Arakawa K."/>
        </authorList>
    </citation>
    <scope>NUCLEOTIDE SEQUENCE</scope>
</reference>
<dbReference type="Gene3D" id="3.40.525.10">
    <property type="entry name" value="CRAL-TRIO lipid binding domain"/>
    <property type="match status" value="1"/>
</dbReference>
<dbReference type="EMBL" id="BMAV01026325">
    <property type="protein sequence ID" value="GFS49435.1"/>
    <property type="molecule type" value="Genomic_DNA"/>
</dbReference>
<feature type="domain" description="GOLD" evidence="2">
    <location>
        <begin position="346"/>
        <end position="459"/>
    </location>
</feature>
<proteinExistence type="predicted"/>
<dbReference type="SUPFAM" id="SSF52087">
    <property type="entry name" value="CRAL/TRIO domain"/>
    <property type="match status" value="1"/>
</dbReference>
<accession>A0A8X6IKD7</accession>
<dbReference type="PROSITE" id="PS50191">
    <property type="entry name" value="CRAL_TRIO"/>
    <property type="match status" value="1"/>
</dbReference>
<evidence type="ECO:0000313" key="4">
    <source>
        <dbReference type="Proteomes" id="UP000886998"/>
    </source>
</evidence>
<dbReference type="PANTHER" id="PTHR23324">
    <property type="entry name" value="SEC14 RELATED PROTEIN"/>
    <property type="match status" value="1"/>
</dbReference>
<dbReference type="InterPro" id="IPR009038">
    <property type="entry name" value="GOLD_dom"/>
</dbReference>